<dbReference type="Pfam" id="PF04325">
    <property type="entry name" value="DUF465"/>
    <property type="match status" value="1"/>
</dbReference>
<reference evidence="2 3" key="1">
    <citation type="submission" date="2021-01" db="EMBL/GenBank/DDBJ databases">
        <title>011410 draft genome.</title>
        <authorList>
            <person name="Lang L."/>
        </authorList>
    </citation>
    <scope>NUCLEOTIDE SEQUENCE [LARGE SCALE GENOMIC DNA]</scope>
    <source>
        <strain evidence="2 3">KCTC 42845</strain>
    </source>
</reference>
<dbReference type="InterPro" id="IPR007420">
    <property type="entry name" value="DUF465"/>
</dbReference>
<proteinExistence type="predicted"/>
<name>A0ABS1SAK9_9RHOB</name>
<keyword evidence="1" id="KW-0175">Coiled coil</keyword>
<dbReference type="EMBL" id="JAESHT010000046">
    <property type="protein sequence ID" value="MBL3675758.1"/>
    <property type="molecule type" value="Genomic_DNA"/>
</dbReference>
<feature type="coiled-coil region" evidence="1">
    <location>
        <begin position="1"/>
        <end position="56"/>
    </location>
</feature>
<dbReference type="Gene3D" id="6.10.280.50">
    <property type="match status" value="1"/>
</dbReference>
<dbReference type="Proteomes" id="UP000644749">
    <property type="component" value="Unassembled WGS sequence"/>
</dbReference>
<organism evidence="2 3">
    <name type="scientific">Paracoccus aerius</name>
    <dbReference type="NCBI Taxonomy" id="1915382"/>
    <lineage>
        <taxon>Bacteria</taxon>
        <taxon>Pseudomonadati</taxon>
        <taxon>Pseudomonadota</taxon>
        <taxon>Alphaproteobacteria</taxon>
        <taxon>Rhodobacterales</taxon>
        <taxon>Paracoccaceae</taxon>
        <taxon>Paracoccus</taxon>
    </lineage>
</organism>
<accession>A0ABS1SAK9</accession>
<protein>
    <submittedName>
        <fullName evidence="2">DUF465 domain-containing protein</fullName>
    </submittedName>
</protein>
<evidence type="ECO:0000313" key="2">
    <source>
        <dbReference type="EMBL" id="MBL3675758.1"/>
    </source>
</evidence>
<evidence type="ECO:0000256" key="1">
    <source>
        <dbReference type="SAM" id="Coils"/>
    </source>
</evidence>
<evidence type="ECO:0000313" key="3">
    <source>
        <dbReference type="Proteomes" id="UP000644749"/>
    </source>
</evidence>
<gene>
    <name evidence="2" type="ORF">JL111_20070</name>
</gene>
<dbReference type="InterPro" id="IPR038444">
    <property type="entry name" value="DUF465_sf"/>
</dbReference>
<keyword evidence="3" id="KW-1185">Reference proteome</keyword>
<dbReference type="RefSeq" id="WP_191313180.1">
    <property type="nucleotide sequence ID" value="NZ_BNCL01000047.1"/>
</dbReference>
<sequence length="60" mass="6530">MGDITGRIEALNARHAALEDQLAELLKCPSASAEEIAAIKKEKLEIKDELALLQRETAKA</sequence>
<comment type="caution">
    <text evidence="2">The sequence shown here is derived from an EMBL/GenBank/DDBJ whole genome shotgun (WGS) entry which is preliminary data.</text>
</comment>